<dbReference type="Pfam" id="PF01627">
    <property type="entry name" value="Hpt"/>
    <property type="match status" value="1"/>
</dbReference>
<reference evidence="6 7" key="1">
    <citation type="submission" date="2018-06" db="EMBL/GenBank/DDBJ databases">
        <authorList>
            <consortium name="Pathogen Informatics"/>
            <person name="Doyle S."/>
        </authorList>
    </citation>
    <scope>NUCLEOTIDE SEQUENCE [LARGE SCALE GENOMIC DNA]</scope>
    <source>
        <strain evidence="5 7">NCTC5047</strain>
        <strain evidence="4 6">NCTC9645</strain>
    </source>
</reference>
<gene>
    <name evidence="4" type="primary">barA_2</name>
    <name evidence="5" type="synonym">barA_1</name>
    <name evidence="5" type="ORF">NCTC5047_02611</name>
    <name evidence="4" type="ORF">NCTC9645_05170</name>
</gene>
<keyword evidence="1" id="KW-0902">Two-component regulatory system</keyword>
<evidence type="ECO:0000313" key="4">
    <source>
        <dbReference type="EMBL" id="SQC87064.1"/>
    </source>
</evidence>
<dbReference type="CDD" id="cd00088">
    <property type="entry name" value="HPT"/>
    <property type="match status" value="1"/>
</dbReference>
<keyword evidence="2" id="KW-0597">Phosphoprotein</keyword>
<keyword evidence="4" id="KW-0808">Transferase</keyword>
<dbReference type="Proteomes" id="UP000254340">
    <property type="component" value="Unassembled WGS sequence"/>
</dbReference>
<dbReference type="SMART" id="SM00073">
    <property type="entry name" value="HPT"/>
    <property type="match status" value="1"/>
</dbReference>
<protein>
    <submittedName>
        <fullName evidence="4">BarA sensory histidine kinase</fullName>
        <ecNumber evidence="4">2.7.13.3</ecNumber>
    </submittedName>
</protein>
<dbReference type="GO" id="GO:0004673">
    <property type="term" value="F:protein histidine kinase activity"/>
    <property type="evidence" value="ECO:0007669"/>
    <property type="project" value="UniProtKB-EC"/>
</dbReference>
<evidence type="ECO:0000313" key="5">
    <source>
        <dbReference type="EMBL" id="STT81678.1"/>
    </source>
</evidence>
<dbReference type="RefSeq" id="WP_228261490.1">
    <property type="nucleotide sequence ID" value="NZ_CAAHBS010000007.1"/>
</dbReference>
<organism evidence="4 6">
    <name type="scientific">Klebsiella pneumoniae</name>
    <dbReference type="NCBI Taxonomy" id="573"/>
    <lineage>
        <taxon>Bacteria</taxon>
        <taxon>Pseudomonadati</taxon>
        <taxon>Pseudomonadota</taxon>
        <taxon>Gammaproteobacteria</taxon>
        <taxon>Enterobacterales</taxon>
        <taxon>Enterobacteriaceae</taxon>
        <taxon>Klebsiella/Raoultella group</taxon>
        <taxon>Klebsiella</taxon>
        <taxon>Klebsiella pneumoniae complex</taxon>
    </lineage>
</organism>
<dbReference type="PROSITE" id="PS50894">
    <property type="entry name" value="HPT"/>
    <property type="match status" value="1"/>
</dbReference>
<name>A0A2X3IVN8_KLEPN</name>
<dbReference type="Proteomes" id="UP000250675">
    <property type="component" value="Unassembled WGS sequence"/>
</dbReference>
<dbReference type="EMBL" id="UASO01000009">
    <property type="protein sequence ID" value="SQC87064.1"/>
    <property type="molecule type" value="Genomic_DNA"/>
</dbReference>
<evidence type="ECO:0000256" key="1">
    <source>
        <dbReference type="ARBA" id="ARBA00023012"/>
    </source>
</evidence>
<evidence type="ECO:0000259" key="3">
    <source>
        <dbReference type="PROSITE" id="PS50894"/>
    </source>
</evidence>
<dbReference type="EMBL" id="UGLH01000006">
    <property type="protein sequence ID" value="STT81678.1"/>
    <property type="molecule type" value="Genomic_DNA"/>
</dbReference>
<proteinExistence type="predicted"/>
<dbReference type="AlphaFoldDB" id="A0A2X3IVN8"/>
<feature type="domain" description="HPt" evidence="3">
    <location>
        <begin position="2"/>
        <end position="97"/>
    </location>
</feature>
<evidence type="ECO:0000256" key="2">
    <source>
        <dbReference type="PROSITE-ProRule" id="PRU00110"/>
    </source>
</evidence>
<evidence type="ECO:0000313" key="6">
    <source>
        <dbReference type="Proteomes" id="UP000250675"/>
    </source>
</evidence>
<dbReference type="Gene3D" id="1.20.120.160">
    <property type="entry name" value="HPT domain"/>
    <property type="match status" value="1"/>
</dbReference>
<dbReference type="SUPFAM" id="SSF47226">
    <property type="entry name" value="Histidine-containing phosphotransfer domain, HPT domain"/>
    <property type="match status" value="1"/>
</dbReference>
<dbReference type="InterPro" id="IPR036641">
    <property type="entry name" value="HPT_dom_sf"/>
</dbReference>
<dbReference type="GO" id="GO:0000160">
    <property type="term" value="P:phosphorelay signal transduction system"/>
    <property type="evidence" value="ECO:0007669"/>
    <property type="project" value="UniProtKB-KW"/>
</dbReference>
<sequence>MKPDLAREMLQMLIAFMPEVRNKVEEQLVGEQPEGLVDLIHKLHGSCSYSGVPRLKKLCHTLESQLRAGTAAEDLEPELLELLDEMDNVAREACRMGV</sequence>
<accession>A0A2X3IVN8</accession>
<dbReference type="InterPro" id="IPR008207">
    <property type="entry name" value="Sig_transdc_His_kin_Hpt_dom"/>
</dbReference>
<evidence type="ECO:0000313" key="7">
    <source>
        <dbReference type="Proteomes" id="UP000254340"/>
    </source>
</evidence>
<dbReference type="EC" id="2.7.13.3" evidence="4"/>
<feature type="modified residue" description="Phosphohistidine" evidence="2">
    <location>
        <position position="41"/>
    </location>
</feature>
<keyword evidence="4" id="KW-0418">Kinase</keyword>